<dbReference type="RefSeq" id="WP_250750986.1">
    <property type="nucleotide sequence ID" value="NZ_CP098401.1"/>
</dbReference>
<dbReference type="InterPro" id="IPR022134">
    <property type="entry name" value="DUF3667"/>
</dbReference>
<protein>
    <submittedName>
        <fullName evidence="2">DUF3667 domain-containing protein</fullName>
    </submittedName>
</protein>
<evidence type="ECO:0000313" key="3">
    <source>
        <dbReference type="Proteomes" id="UP001055580"/>
    </source>
</evidence>
<feature type="transmembrane region" description="Helical" evidence="1">
    <location>
        <begin position="306"/>
        <end position="324"/>
    </location>
</feature>
<dbReference type="Proteomes" id="UP001055580">
    <property type="component" value="Chromosome"/>
</dbReference>
<dbReference type="EMBL" id="CP098401">
    <property type="protein sequence ID" value="URW75196.1"/>
    <property type="molecule type" value="Genomic_DNA"/>
</dbReference>
<sequence length="367" mass="40387">MNDAIETAGMIATGGILAREVERLHASDASGHDASGACANCGAALEGPFCRMCGQHGHVHRTAGALVHDILHGVFHFEGKFWSTLPKLAFRPGELTRRYVHGERAKFVSPMAMFLFSVFLLFAVVANLPGWSIGGGDFLNGAGVQGGMDKARASLDQARAKADANFVRRSQQLAKLRADPEADPAEVTRAERRVASARDDRRQVLQAQAFLPDAAAKAKTPSKPDNWFEQKVQHAKENPKLLLYKMKSSAYKFSWALIPLSLPFLWILFPLRRGVGLYDHAIFATYSLSFMSLLMVALGLLGLIGIPNAVLVIAALAIPPVHIYHQFKRAYLLTRFGALWRTFWMVNFIGIIVPMFVLMLLYLGVAD</sequence>
<feature type="transmembrane region" description="Helical" evidence="1">
    <location>
        <begin position="107"/>
        <end position="128"/>
    </location>
</feature>
<feature type="transmembrane region" description="Helical" evidence="1">
    <location>
        <begin position="344"/>
        <end position="365"/>
    </location>
</feature>
<name>A0ABY4TU09_9SPHN</name>
<gene>
    <name evidence="2" type="ORF">M9980_11675</name>
</gene>
<keyword evidence="1" id="KW-0472">Membrane</keyword>
<dbReference type="Pfam" id="PF12412">
    <property type="entry name" value="DUF3667"/>
    <property type="match status" value="1"/>
</dbReference>
<feature type="transmembrane region" description="Helical" evidence="1">
    <location>
        <begin position="250"/>
        <end position="269"/>
    </location>
</feature>
<evidence type="ECO:0000313" key="2">
    <source>
        <dbReference type="EMBL" id="URW75196.1"/>
    </source>
</evidence>
<keyword evidence="3" id="KW-1185">Reference proteome</keyword>
<keyword evidence="1" id="KW-0812">Transmembrane</keyword>
<accession>A0ABY4TU09</accession>
<organism evidence="2 3">
    <name type="scientific">Sphingomonas donggukensis</name>
    <dbReference type="NCBI Taxonomy" id="2949093"/>
    <lineage>
        <taxon>Bacteria</taxon>
        <taxon>Pseudomonadati</taxon>
        <taxon>Pseudomonadota</taxon>
        <taxon>Alphaproteobacteria</taxon>
        <taxon>Sphingomonadales</taxon>
        <taxon>Sphingomonadaceae</taxon>
        <taxon>Sphingomonas</taxon>
    </lineage>
</organism>
<proteinExistence type="predicted"/>
<keyword evidence="1" id="KW-1133">Transmembrane helix</keyword>
<reference evidence="2" key="1">
    <citation type="submission" date="2022-05" db="EMBL/GenBank/DDBJ databases">
        <title>Sphingomonas sp. strain RMG20 Genome sequencing and assembly.</title>
        <authorList>
            <person name="Kim I."/>
        </authorList>
    </citation>
    <scope>NUCLEOTIDE SEQUENCE</scope>
    <source>
        <strain evidence="2">RMG20</strain>
    </source>
</reference>
<evidence type="ECO:0000256" key="1">
    <source>
        <dbReference type="SAM" id="Phobius"/>
    </source>
</evidence>